<keyword evidence="6" id="KW-1185">Reference proteome</keyword>
<feature type="domain" description="Gfo/Idh/MocA-like oxidoreductase N-terminal" evidence="3">
    <location>
        <begin position="29"/>
        <end position="151"/>
    </location>
</feature>
<organism evidence="5 6">
    <name type="scientific">Spirosoma fluviale</name>
    <dbReference type="NCBI Taxonomy" id="1597977"/>
    <lineage>
        <taxon>Bacteria</taxon>
        <taxon>Pseudomonadati</taxon>
        <taxon>Bacteroidota</taxon>
        <taxon>Cytophagia</taxon>
        <taxon>Cytophagales</taxon>
        <taxon>Cytophagaceae</taxon>
        <taxon>Spirosoma</taxon>
    </lineage>
</organism>
<dbReference type="SUPFAM" id="SSF55347">
    <property type="entry name" value="Glyceraldehyde-3-phosphate dehydrogenase-like, C-terminal domain"/>
    <property type="match status" value="1"/>
</dbReference>
<evidence type="ECO:0000313" key="5">
    <source>
        <dbReference type="EMBL" id="SOD81350.1"/>
    </source>
</evidence>
<evidence type="ECO:0000256" key="1">
    <source>
        <dbReference type="ARBA" id="ARBA00023002"/>
    </source>
</evidence>
<feature type="signal peptide" evidence="2">
    <location>
        <begin position="1"/>
        <end position="20"/>
    </location>
</feature>
<dbReference type="RefSeq" id="WP_097125367.1">
    <property type="nucleotide sequence ID" value="NZ_OCNH01000001.1"/>
</dbReference>
<dbReference type="OrthoDB" id="9815825at2"/>
<evidence type="ECO:0000256" key="2">
    <source>
        <dbReference type="SAM" id="SignalP"/>
    </source>
</evidence>
<dbReference type="InterPro" id="IPR055170">
    <property type="entry name" value="GFO_IDH_MocA-like_dom"/>
</dbReference>
<dbReference type="PANTHER" id="PTHR43818:SF11">
    <property type="entry name" value="BCDNA.GH03377"/>
    <property type="match status" value="1"/>
</dbReference>
<protein>
    <submittedName>
        <fullName evidence="5">Predicted dehydrogenase</fullName>
    </submittedName>
</protein>
<dbReference type="SUPFAM" id="SSF51735">
    <property type="entry name" value="NAD(P)-binding Rossmann-fold domains"/>
    <property type="match status" value="1"/>
</dbReference>
<name>A0A286FDR3_9BACT</name>
<dbReference type="Pfam" id="PF22725">
    <property type="entry name" value="GFO_IDH_MocA_C3"/>
    <property type="match status" value="1"/>
</dbReference>
<dbReference type="EMBL" id="OCNH01000001">
    <property type="protein sequence ID" value="SOD81350.1"/>
    <property type="molecule type" value="Genomic_DNA"/>
</dbReference>
<keyword evidence="1" id="KW-0560">Oxidoreductase</keyword>
<dbReference type="Pfam" id="PF01408">
    <property type="entry name" value="GFO_IDH_MocA"/>
    <property type="match status" value="1"/>
</dbReference>
<dbReference type="Proteomes" id="UP000219452">
    <property type="component" value="Unassembled WGS sequence"/>
</dbReference>
<proteinExistence type="predicted"/>
<feature type="domain" description="GFO/IDH/MocA-like oxidoreductase" evidence="4">
    <location>
        <begin position="170"/>
        <end position="288"/>
    </location>
</feature>
<dbReference type="Gene3D" id="3.40.50.720">
    <property type="entry name" value="NAD(P)-binding Rossmann-like Domain"/>
    <property type="match status" value="1"/>
</dbReference>
<evidence type="ECO:0000313" key="6">
    <source>
        <dbReference type="Proteomes" id="UP000219452"/>
    </source>
</evidence>
<dbReference type="GO" id="GO:0016491">
    <property type="term" value="F:oxidoreductase activity"/>
    <property type="evidence" value="ECO:0007669"/>
    <property type="project" value="UniProtKB-KW"/>
</dbReference>
<keyword evidence="2" id="KW-0732">Signal</keyword>
<gene>
    <name evidence="5" type="ORF">SAMN06269250_1761</name>
</gene>
<sequence>MKFIAFSLTVLLIAAQLVNAQSPKKPLRVGIAGMAHDHVHGILNKAFGKTAQTDIDIVGIAEPNRELAEKLAKRHGFSMSLVYPTLAEMLDKTKPEAVTDFGPIVDHKKTVAVCAPRGIHVMVEKPLATTFADAKQMEVLAKKHTIQLLTNYETTWYGSNHKAYAIANTDKSIGDLRKIVVHDGHEGPKEIGVSKEFLNWLTDPVANGAGALFDFGCYGANLSTWLMHNQRPLSVMAVTQQIKPDIYPKVDDEGTIVLTYPKTQTIIQGSWNWPFGRKDMEVYGQTGYVFTVDGTRMRIRLKGDKTEHPAEATAADAPATDPFAYFARLIHGETKADELTSLENNMIVMEILDAARQSAKTGKAVNLPQRALVR</sequence>
<dbReference type="Gene3D" id="3.30.360.10">
    <property type="entry name" value="Dihydrodipicolinate Reductase, domain 2"/>
    <property type="match status" value="1"/>
</dbReference>
<dbReference type="PANTHER" id="PTHR43818">
    <property type="entry name" value="BCDNA.GH03377"/>
    <property type="match status" value="1"/>
</dbReference>
<dbReference type="InterPro" id="IPR050463">
    <property type="entry name" value="Gfo/Idh/MocA_oxidrdct_glycsds"/>
</dbReference>
<dbReference type="AlphaFoldDB" id="A0A286FDR3"/>
<evidence type="ECO:0000259" key="3">
    <source>
        <dbReference type="Pfam" id="PF01408"/>
    </source>
</evidence>
<feature type="chain" id="PRO_5012538372" evidence="2">
    <location>
        <begin position="21"/>
        <end position="374"/>
    </location>
</feature>
<accession>A0A286FDR3</accession>
<evidence type="ECO:0000259" key="4">
    <source>
        <dbReference type="Pfam" id="PF22725"/>
    </source>
</evidence>
<reference evidence="6" key="1">
    <citation type="submission" date="2017-09" db="EMBL/GenBank/DDBJ databases">
        <authorList>
            <person name="Varghese N."/>
            <person name="Submissions S."/>
        </authorList>
    </citation>
    <scope>NUCLEOTIDE SEQUENCE [LARGE SCALE GENOMIC DNA]</scope>
    <source>
        <strain evidence="6">DSM 29961</strain>
    </source>
</reference>
<dbReference type="InterPro" id="IPR036291">
    <property type="entry name" value="NAD(P)-bd_dom_sf"/>
</dbReference>
<dbReference type="InterPro" id="IPR000683">
    <property type="entry name" value="Gfo/Idh/MocA-like_OxRdtase_N"/>
</dbReference>
<dbReference type="GO" id="GO:0000166">
    <property type="term" value="F:nucleotide binding"/>
    <property type="evidence" value="ECO:0007669"/>
    <property type="project" value="InterPro"/>
</dbReference>